<keyword evidence="1" id="KW-0129">CBS domain</keyword>
<keyword evidence="4" id="KW-1185">Reference proteome</keyword>
<feature type="domain" description="CBS" evidence="2">
    <location>
        <begin position="1"/>
        <end position="58"/>
    </location>
</feature>
<evidence type="ECO:0000313" key="4">
    <source>
        <dbReference type="Proteomes" id="UP000252669"/>
    </source>
</evidence>
<reference evidence="3 4" key="1">
    <citation type="submission" date="2017-10" db="EMBL/GenBank/DDBJ databases">
        <title>Genomics of the genus Arcobacter.</title>
        <authorList>
            <person name="Perez-Cataluna A."/>
            <person name="Figueras M.J."/>
        </authorList>
    </citation>
    <scope>NUCLEOTIDE SEQUENCE [LARGE SCALE GENOMIC DNA]</scope>
    <source>
        <strain evidence="3 4">CECT 9230</strain>
    </source>
</reference>
<organism evidence="3 4">
    <name type="scientific">Aliarcobacter vitoriensis</name>
    <dbReference type="NCBI Taxonomy" id="2011099"/>
    <lineage>
        <taxon>Bacteria</taxon>
        <taxon>Pseudomonadati</taxon>
        <taxon>Campylobacterota</taxon>
        <taxon>Epsilonproteobacteria</taxon>
        <taxon>Campylobacterales</taxon>
        <taxon>Arcobacteraceae</taxon>
        <taxon>Aliarcobacter</taxon>
    </lineage>
</organism>
<dbReference type="EMBL" id="PDKB01000001">
    <property type="protein sequence ID" value="RBQ30141.1"/>
    <property type="molecule type" value="Genomic_DNA"/>
</dbReference>
<dbReference type="InterPro" id="IPR050486">
    <property type="entry name" value="Mannose-1P_guanyltransferase"/>
</dbReference>
<dbReference type="CDD" id="cd04607">
    <property type="entry name" value="CBS_pair_NTP_transferase_assoc"/>
    <property type="match status" value="1"/>
</dbReference>
<feature type="domain" description="CBS" evidence="2">
    <location>
        <begin position="66"/>
        <end position="122"/>
    </location>
</feature>
<dbReference type="InterPro" id="IPR000644">
    <property type="entry name" value="CBS_dom"/>
</dbReference>
<dbReference type="InterPro" id="IPR046342">
    <property type="entry name" value="CBS_dom_sf"/>
</dbReference>
<dbReference type="RefSeq" id="WP_113892288.1">
    <property type="nucleotide sequence ID" value="NZ_JANJGA010000002.1"/>
</dbReference>
<dbReference type="Pfam" id="PF00571">
    <property type="entry name" value="CBS"/>
    <property type="match status" value="2"/>
</dbReference>
<dbReference type="Proteomes" id="UP000252669">
    <property type="component" value="Unassembled WGS sequence"/>
</dbReference>
<dbReference type="OrthoDB" id="9788272at2"/>
<gene>
    <name evidence="3" type="ORF">CRU91_00415</name>
</gene>
<dbReference type="InterPro" id="IPR005835">
    <property type="entry name" value="NTP_transferase_dom"/>
</dbReference>
<evidence type="ECO:0000259" key="2">
    <source>
        <dbReference type="PROSITE" id="PS51371"/>
    </source>
</evidence>
<name>A0A366MV67_9BACT</name>
<dbReference type="SUPFAM" id="SSF54631">
    <property type="entry name" value="CBS-domain pair"/>
    <property type="match status" value="1"/>
</dbReference>
<dbReference type="Pfam" id="PF00483">
    <property type="entry name" value="NTP_transferase"/>
    <property type="match status" value="1"/>
</dbReference>
<protein>
    <submittedName>
        <fullName evidence="3">Alcohol dehydrogenase</fullName>
    </submittedName>
</protein>
<dbReference type="CDD" id="cd06426">
    <property type="entry name" value="NTP_transferase_like_2"/>
    <property type="match status" value="1"/>
</dbReference>
<dbReference type="Gene3D" id="3.90.550.10">
    <property type="entry name" value="Spore Coat Polysaccharide Biosynthesis Protein SpsA, Chain A"/>
    <property type="match status" value="1"/>
</dbReference>
<evidence type="ECO:0000313" key="3">
    <source>
        <dbReference type="EMBL" id="RBQ30141.1"/>
    </source>
</evidence>
<proteinExistence type="predicted"/>
<dbReference type="PROSITE" id="PS51371">
    <property type="entry name" value="CBS"/>
    <property type="match status" value="2"/>
</dbReference>
<accession>A0A366MV67</accession>
<dbReference type="InterPro" id="IPR029044">
    <property type="entry name" value="Nucleotide-diphossugar_trans"/>
</dbReference>
<sequence>MKNIENIKLRENSTIKEALEIIDKGSMQIALVVDKDDKLIGTLTDGDIRRGLLKGFDLNSSIEDIIFKKPTIATISDTKEDILKLALSKKLHQIPIIDENNRLVGIKEIDELIKPKNKTNKVVLMVGGLGTRLRPLTETTPKPMLKVGNKPILQTIVEKFAEYGYTNIIMCVNYKSHIIQDYFGDGSDFGVKIEYVLEDQRMGTAGALSLLTQKPIEPFFVMNGDLLTNVNFEHLHNYHIATNSIGTMCVREYDFQVPYGVVNIKDSKIVSIEEKPIHKFFVSAGIYILSPKVLDYIPQNQFYDMPTLFETIIRLNENTLSFPLREYWLDIGRIEEYEKANKEYSEIFEL</sequence>
<dbReference type="Gene3D" id="3.10.580.10">
    <property type="entry name" value="CBS-domain"/>
    <property type="match status" value="1"/>
</dbReference>
<dbReference type="AlphaFoldDB" id="A0A366MV67"/>
<dbReference type="SMART" id="SM00116">
    <property type="entry name" value="CBS"/>
    <property type="match status" value="2"/>
</dbReference>
<dbReference type="PANTHER" id="PTHR22572">
    <property type="entry name" value="SUGAR-1-PHOSPHATE GUANYL TRANSFERASE"/>
    <property type="match status" value="1"/>
</dbReference>
<evidence type="ECO:0000256" key="1">
    <source>
        <dbReference type="PROSITE-ProRule" id="PRU00703"/>
    </source>
</evidence>
<comment type="caution">
    <text evidence="3">The sequence shown here is derived from an EMBL/GenBank/DDBJ whole genome shotgun (WGS) entry which is preliminary data.</text>
</comment>
<dbReference type="SUPFAM" id="SSF53448">
    <property type="entry name" value="Nucleotide-diphospho-sugar transferases"/>
    <property type="match status" value="1"/>
</dbReference>